<keyword evidence="7" id="KW-1185">Reference proteome</keyword>
<evidence type="ECO:0000256" key="4">
    <source>
        <dbReference type="ARBA" id="ARBA00023163"/>
    </source>
</evidence>
<name>A0A834HCI3_RHOSS</name>
<reference evidence="6" key="1">
    <citation type="submission" date="2019-11" db="EMBL/GenBank/DDBJ databases">
        <authorList>
            <person name="Liu Y."/>
            <person name="Hou J."/>
            <person name="Li T.-Q."/>
            <person name="Guan C.-H."/>
            <person name="Wu X."/>
            <person name="Wu H.-Z."/>
            <person name="Ling F."/>
            <person name="Zhang R."/>
            <person name="Shi X.-G."/>
            <person name="Ren J.-P."/>
            <person name="Chen E.-F."/>
            <person name="Sun J.-M."/>
        </authorList>
    </citation>
    <scope>NUCLEOTIDE SEQUENCE</scope>
    <source>
        <strain evidence="6">Adult_tree_wgs_1</strain>
        <tissue evidence="6">Leaves</tissue>
    </source>
</reference>
<dbReference type="OrthoDB" id="1631244at2759"/>
<keyword evidence="3" id="KW-0238">DNA-binding</keyword>
<protein>
    <submittedName>
        <fullName evidence="6">Uncharacterized protein</fullName>
    </submittedName>
</protein>
<keyword evidence="4" id="KW-0804">Transcription</keyword>
<dbReference type="EMBL" id="WJXA01000002">
    <property type="protein sequence ID" value="KAF7150603.1"/>
    <property type="molecule type" value="Genomic_DNA"/>
</dbReference>
<dbReference type="AlphaFoldDB" id="A0A834HCI3"/>
<evidence type="ECO:0000256" key="3">
    <source>
        <dbReference type="ARBA" id="ARBA00023125"/>
    </source>
</evidence>
<gene>
    <name evidence="6" type="ORF">RHSIM_Rhsim02G0185700</name>
</gene>
<evidence type="ECO:0000256" key="5">
    <source>
        <dbReference type="ARBA" id="ARBA00023242"/>
    </source>
</evidence>
<keyword evidence="2" id="KW-0805">Transcription regulation</keyword>
<accession>A0A834HCI3</accession>
<evidence type="ECO:0000313" key="7">
    <source>
        <dbReference type="Proteomes" id="UP000626092"/>
    </source>
</evidence>
<evidence type="ECO:0000313" key="6">
    <source>
        <dbReference type="EMBL" id="KAF7150603.1"/>
    </source>
</evidence>
<dbReference type="SUPFAM" id="SSF101936">
    <property type="entry name" value="DNA-binding pseudobarrel domain"/>
    <property type="match status" value="1"/>
</dbReference>
<evidence type="ECO:0000256" key="2">
    <source>
        <dbReference type="ARBA" id="ARBA00023015"/>
    </source>
</evidence>
<dbReference type="GO" id="GO:0003677">
    <property type="term" value="F:DNA binding"/>
    <property type="evidence" value="ECO:0007669"/>
    <property type="project" value="UniProtKB-KW"/>
</dbReference>
<proteinExistence type="predicted"/>
<evidence type="ECO:0000256" key="1">
    <source>
        <dbReference type="ARBA" id="ARBA00004123"/>
    </source>
</evidence>
<organism evidence="6 7">
    <name type="scientific">Rhododendron simsii</name>
    <name type="common">Sims's rhododendron</name>
    <dbReference type="NCBI Taxonomy" id="118357"/>
    <lineage>
        <taxon>Eukaryota</taxon>
        <taxon>Viridiplantae</taxon>
        <taxon>Streptophyta</taxon>
        <taxon>Embryophyta</taxon>
        <taxon>Tracheophyta</taxon>
        <taxon>Spermatophyta</taxon>
        <taxon>Magnoliopsida</taxon>
        <taxon>eudicotyledons</taxon>
        <taxon>Gunneridae</taxon>
        <taxon>Pentapetalae</taxon>
        <taxon>asterids</taxon>
        <taxon>Ericales</taxon>
        <taxon>Ericaceae</taxon>
        <taxon>Ericoideae</taxon>
        <taxon>Rhodoreae</taxon>
        <taxon>Rhododendron</taxon>
    </lineage>
</organism>
<dbReference type="GO" id="GO:0005634">
    <property type="term" value="C:nucleus"/>
    <property type="evidence" value="ECO:0007669"/>
    <property type="project" value="UniProtKB-SubCell"/>
</dbReference>
<sequence>MDIGFPFVRCFPKDNQCADGTARSVYYLLNSAGDIEEVASSLLLDENTVVYEACADFREKYGHIFPIGSTNTWNSKKAMLKWANKMIWFSFLMKGHVGLPKTFPQIAGVIIRSSSVLFLPDWDERFGNSSTSSLWILLRNGKKIWPVHVVHNQFGDGWADFWESHKLRRGFKLVFGCERTWIFDVVVLTTNLEPLHCRWSTTAHEFQESSLMPSVIDDLGTPGHLRTSCLPSMMSTNDKTMQFGFDCGPGKCIFRVFQKRLRDYSRDYFRDAGDHDIFLRMRNGWWGIPIINNRVDRSGLARFFEALNLQPLDFLLVTAFDGADVNVMVFREDGIERVYPWT</sequence>
<keyword evidence="5" id="KW-0539">Nucleus</keyword>
<comment type="caution">
    <text evidence="6">The sequence shown here is derived from an EMBL/GenBank/DDBJ whole genome shotgun (WGS) entry which is preliminary data.</text>
</comment>
<dbReference type="InterPro" id="IPR015300">
    <property type="entry name" value="DNA-bd_pseudobarrel_sf"/>
</dbReference>
<dbReference type="Proteomes" id="UP000626092">
    <property type="component" value="Unassembled WGS sequence"/>
</dbReference>
<comment type="subcellular location">
    <subcellularLocation>
        <location evidence="1">Nucleus</location>
    </subcellularLocation>
</comment>